<keyword evidence="3" id="KW-1185">Reference proteome</keyword>
<dbReference type="Proteomes" id="UP001634007">
    <property type="component" value="Unassembled WGS sequence"/>
</dbReference>
<evidence type="ECO:0000313" key="2">
    <source>
        <dbReference type="EMBL" id="KAL3746138.1"/>
    </source>
</evidence>
<dbReference type="AlphaFoldDB" id="A0ABD3L6F9"/>
<name>A0ABD3L6F9_EUCGL</name>
<accession>A0ABD3L6F9</accession>
<organism evidence="2 3">
    <name type="scientific">Eucalyptus globulus</name>
    <name type="common">Tasmanian blue gum</name>
    <dbReference type="NCBI Taxonomy" id="34317"/>
    <lineage>
        <taxon>Eukaryota</taxon>
        <taxon>Viridiplantae</taxon>
        <taxon>Streptophyta</taxon>
        <taxon>Embryophyta</taxon>
        <taxon>Tracheophyta</taxon>
        <taxon>Spermatophyta</taxon>
        <taxon>Magnoliopsida</taxon>
        <taxon>eudicotyledons</taxon>
        <taxon>Gunneridae</taxon>
        <taxon>Pentapetalae</taxon>
        <taxon>rosids</taxon>
        <taxon>malvids</taxon>
        <taxon>Myrtales</taxon>
        <taxon>Myrtaceae</taxon>
        <taxon>Myrtoideae</taxon>
        <taxon>Eucalypteae</taxon>
        <taxon>Eucalyptus</taxon>
    </lineage>
</organism>
<sequence length="102" mass="11446">MQEDKIGHRKQLTSLTSLNSATVTNVVAVEELWCGSDPSGGCSTRQGLRWRSPGTAEAEEKRQQRMRSRLLILAGQEASSKGDSCKTWRRWAADWKADRLAR</sequence>
<protein>
    <submittedName>
        <fullName evidence="2">Uncharacterized protein</fullName>
    </submittedName>
</protein>
<feature type="region of interest" description="Disordered" evidence="1">
    <location>
        <begin position="38"/>
        <end position="63"/>
    </location>
</feature>
<reference evidence="2 3" key="1">
    <citation type="submission" date="2024-11" db="EMBL/GenBank/DDBJ databases">
        <title>Chromosome-level genome assembly of Eucalyptus globulus Labill. provides insights into its genome evolution.</title>
        <authorList>
            <person name="Li X."/>
        </authorList>
    </citation>
    <scope>NUCLEOTIDE SEQUENCE [LARGE SCALE GENOMIC DNA]</scope>
    <source>
        <strain evidence="2">CL2024</strain>
        <tissue evidence="2">Fresh tender leaves</tissue>
    </source>
</reference>
<gene>
    <name evidence="2" type="ORF">ACJRO7_015142</name>
</gene>
<dbReference type="EMBL" id="JBJKBG010000003">
    <property type="protein sequence ID" value="KAL3746138.1"/>
    <property type="molecule type" value="Genomic_DNA"/>
</dbReference>
<comment type="caution">
    <text evidence="2">The sequence shown here is derived from an EMBL/GenBank/DDBJ whole genome shotgun (WGS) entry which is preliminary data.</text>
</comment>
<proteinExistence type="predicted"/>
<evidence type="ECO:0000313" key="3">
    <source>
        <dbReference type="Proteomes" id="UP001634007"/>
    </source>
</evidence>
<evidence type="ECO:0000256" key="1">
    <source>
        <dbReference type="SAM" id="MobiDB-lite"/>
    </source>
</evidence>